<sequence length="39" mass="4452">MILQTNINCCKYPKAQDYLIITKAVLRSLNMPVDNQNAL</sequence>
<feature type="non-terminal residue" evidence="1">
    <location>
        <position position="1"/>
    </location>
</feature>
<organism evidence="1 2">
    <name type="scientific">Adineta steineri</name>
    <dbReference type="NCBI Taxonomy" id="433720"/>
    <lineage>
        <taxon>Eukaryota</taxon>
        <taxon>Metazoa</taxon>
        <taxon>Spiralia</taxon>
        <taxon>Gnathifera</taxon>
        <taxon>Rotifera</taxon>
        <taxon>Eurotatoria</taxon>
        <taxon>Bdelloidea</taxon>
        <taxon>Adinetida</taxon>
        <taxon>Adinetidae</taxon>
        <taxon>Adineta</taxon>
    </lineage>
</organism>
<evidence type="ECO:0000313" key="2">
    <source>
        <dbReference type="Proteomes" id="UP000663868"/>
    </source>
</evidence>
<dbReference type="AlphaFoldDB" id="A0A820RJB5"/>
<reference evidence="1" key="1">
    <citation type="submission" date="2021-02" db="EMBL/GenBank/DDBJ databases">
        <authorList>
            <person name="Nowell W R."/>
        </authorList>
    </citation>
    <scope>NUCLEOTIDE SEQUENCE</scope>
</reference>
<protein>
    <submittedName>
        <fullName evidence="1">Uncharacterized protein</fullName>
    </submittedName>
</protein>
<comment type="caution">
    <text evidence="1">The sequence shown here is derived from an EMBL/GenBank/DDBJ whole genome shotgun (WGS) entry which is preliminary data.</text>
</comment>
<dbReference type="EMBL" id="CAJOBB010029337">
    <property type="protein sequence ID" value="CAF4436138.1"/>
    <property type="molecule type" value="Genomic_DNA"/>
</dbReference>
<accession>A0A820RJB5</accession>
<gene>
    <name evidence="1" type="ORF">KXQ929_LOCUS53083</name>
</gene>
<dbReference type="Proteomes" id="UP000663868">
    <property type="component" value="Unassembled WGS sequence"/>
</dbReference>
<evidence type="ECO:0000313" key="1">
    <source>
        <dbReference type="EMBL" id="CAF4436138.1"/>
    </source>
</evidence>
<name>A0A820RJB5_9BILA</name>
<proteinExistence type="predicted"/>